<evidence type="ECO:0000313" key="1">
    <source>
        <dbReference type="EMBL" id="JAH22934.1"/>
    </source>
</evidence>
<dbReference type="EMBL" id="GBXM01085643">
    <property type="protein sequence ID" value="JAH22934.1"/>
    <property type="molecule type" value="Transcribed_RNA"/>
</dbReference>
<organism evidence="1">
    <name type="scientific">Anguilla anguilla</name>
    <name type="common">European freshwater eel</name>
    <name type="synonym">Muraena anguilla</name>
    <dbReference type="NCBI Taxonomy" id="7936"/>
    <lineage>
        <taxon>Eukaryota</taxon>
        <taxon>Metazoa</taxon>
        <taxon>Chordata</taxon>
        <taxon>Craniata</taxon>
        <taxon>Vertebrata</taxon>
        <taxon>Euteleostomi</taxon>
        <taxon>Actinopterygii</taxon>
        <taxon>Neopterygii</taxon>
        <taxon>Teleostei</taxon>
        <taxon>Anguilliformes</taxon>
        <taxon>Anguillidae</taxon>
        <taxon>Anguilla</taxon>
    </lineage>
</organism>
<dbReference type="AlphaFoldDB" id="A0A0E9R1F1"/>
<reference evidence="1" key="2">
    <citation type="journal article" date="2015" name="Fish Shellfish Immunol.">
        <title>Early steps in the European eel (Anguilla anguilla)-Vibrio vulnificus interaction in the gills: Role of the RtxA13 toxin.</title>
        <authorList>
            <person name="Callol A."/>
            <person name="Pajuelo D."/>
            <person name="Ebbesson L."/>
            <person name="Teles M."/>
            <person name="MacKenzie S."/>
            <person name="Amaro C."/>
        </authorList>
    </citation>
    <scope>NUCLEOTIDE SEQUENCE</scope>
</reference>
<proteinExistence type="predicted"/>
<reference evidence="1" key="1">
    <citation type="submission" date="2014-11" db="EMBL/GenBank/DDBJ databases">
        <authorList>
            <person name="Amaro Gonzalez C."/>
        </authorList>
    </citation>
    <scope>NUCLEOTIDE SEQUENCE</scope>
</reference>
<protein>
    <submittedName>
        <fullName evidence="1">Uncharacterized protein</fullName>
    </submittedName>
</protein>
<name>A0A0E9R1F1_ANGAN</name>
<accession>A0A0E9R1F1</accession>
<sequence>MIMLFQLAPRNYKAQDLSGHKHGRGKIAASSIF</sequence>